<keyword evidence="3" id="KW-1185">Reference proteome</keyword>
<dbReference type="GO" id="GO:0048268">
    <property type="term" value="P:clathrin coat assembly"/>
    <property type="evidence" value="ECO:0007669"/>
    <property type="project" value="InterPro"/>
</dbReference>
<dbReference type="InterPro" id="IPR014712">
    <property type="entry name" value="ANTH_dom_sf"/>
</dbReference>
<dbReference type="EMBL" id="KZ502623">
    <property type="protein sequence ID" value="PKU75256.1"/>
    <property type="molecule type" value="Genomic_DNA"/>
</dbReference>
<dbReference type="InterPro" id="IPR045192">
    <property type="entry name" value="AP180-like"/>
</dbReference>
<dbReference type="GO" id="GO:0000149">
    <property type="term" value="F:SNARE binding"/>
    <property type="evidence" value="ECO:0007669"/>
    <property type="project" value="TreeGrafter"/>
</dbReference>
<feature type="domain" description="AP180 N-terminal homology (ANTH)" evidence="1">
    <location>
        <begin position="1"/>
        <end position="60"/>
    </location>
</feature>
<dbReference type="GO" id="GO:0005545">
    <property type="term" value="F:1-phosphatidylinositol binding"/>
    <property type="evidence" value="ECO:0007669"/>
    <property type="project" value="InterPro"/>
</dbReference>
<gene>
    <name evidence="2" type="ORF">MA16_Dca024830</name>
</gene>
<proteinExistence type="predicted"/>
<reference evidence="2 3" key="1">
    <citation type="journal article" date="2016" name="Sci. Rep.">
        <title>The Dendrobium catenatum Lindl. genome sequence provides insights into polysaccharide synthase, floral development and adaptive evolution.</title>
        <authorList>
            <person name="Zhang G.Q."/>
            <person name="Xu Q."/>
            <person name="Bian C."/>
            <person name="Tsai W.C."/>
            <person name="Yeh C.M."/>
            <person name="Liu K.W."/>
            <person name="Yoshida K."/>
            <person name="Zhang L.S."/>
            <person name="Chang S.B."/>
            <person name="Chen F."/>
            <person name="Shi Y."/>
            <person name="Su Y.Y."/>
            <person name="Zhang Y.Q."/>
            <person name="Chen L.J."/>
            <person name="Yin Y."/>
            <person name="Lin M."/>
            <person name="Huang H."/>
            <person name="Deng H."/>
            <person name="Wang Z.W."/>
            <person name="Zhu S.L."/>
            <person name="Zhao X."/>
            <person name="Deng C."/>
            <person name="Niu S.C."/>
            <person name="Huang J."/>
            <person name="Wang M."/>
            <person name="Liu G.H."/>
            <person name="Yang H.J."/>
            <person name="Xiao X.J."/>
            <person name="Hsiao Y.Y."/>
            <person name="Wu W.L."/>
            <person name="Chen Y.Y."/>
            <person name="Mitsuda N."/>
            <person name="Ohme-Takagi M."/>
            <person name="Luo Y.B."/>
            <person name="Van de Peer Y."/>
            <person name="Liu Z.J."/>
        </authorList>
    </citation>
    <scope>NUCLEOTIDE SEQUENCE [LARGE SCALE GENOMIC DNA]</scope>
    <source>
        <tissue evidence="2">The whole plant</tissue>
    </source>
</reference>
<dbReference type="SUPFAM" id="SSF89009">
    <property type="entry name" value="GAT-like domain"/>
    <property type="match status" value="1"/>
</dbReference>
<dbReference type="PANTHER" id="PTHR22951">
    <property type="entry name" value="CLATHRIN ASSEMBLY PROTEIN"/>
    <property type="match status" value="1"/>
</dbReference>
<dbReference type="GO" id="GO:0005546">
    <property type="term" value="F:phosphatidylinositol-4,5-bisphosphate binding"/>
    <property type="evidence" value="ECO:0007669"/>
    <property type="project" value="TreeGrafter"/>
</dbReference>
<evidence type="ECO:0000313" key="3">
    <source>
        <dbReference type="Proteomes" id="UP000233837"/>
    </source>
</evidence>
<protein>
    <submittedName>
        <fullName evidence="2">Clathrin assembly protein</fullName>
    </submittedName>
</protein>
<dbReference type="PANTHER" id="PTHR22951:SF32">
    <property type="entry name" value="OS06G0175500 PROTEIN"/>
    <property type="match status" value="1"/>
</dbReference>
<name>A0A2I0WHX1_9ASPA</name>
<dbReference type="GO" id="GO:0072583">
    <property type="term" value="P:clathrin-dependent endocytosis"/>
    <property type="evidence" value="ECO:0007669"/>
    <property type="project" value="InterPro"/>
</dbReference>
<dbReference type="Pfam" id="PF07651">
    <property type="entry name" value="ANTH"/>
    <property type="match status" value="1"/>
</dbReference>
<dbReference type="Proteomes" id="UP000233837">
    <property type="component" value="Unassembled WGS sequence"/>
</dbReference>
<sequence>MQQRDAIRALEIYRRVGPQAKSLLKFYDFCRRSDFGRGQKFVKIEQPPASFVVAMEEYVKAPSPQLLGYKNVFEPNKRIAGPMPKLACEHKKVDLHDKIQRQPTTAPIQLTHLVPNLLVAEYAQSLVPIPDPVNDLLHLDDFHDGTANLEERNSSIFAIVSDGNFIYYCQLFHRMDLNKLYLLYSQFLINR</sequence>
<dbReference type="GO" id="GO:0005905">
    <property type="term" value="C:clathrin-coated pit"/>
    <property type="evidence" value="ECO:0007669"/>
    <property type="project" value="TreeGrafter"/>
</dbReference>
<reference evidence="2 3" key="2">
    <citation type="journal article" date="2017" name="Nature">
        <title>The Apostasia genome and the evolution of orchids.</title>
        <authorList>
            <person name="Zhang G.Q."/>
            <person name="Liu K.W."/>
            <person name="Li Z."/>
            <person name="Lohaus R."/>
            <person name="Hsiao Y.Y."/>
            <person name="Niu S.C."/>
            <person name="Wang J.Y."/>
            <person name="Lin Y.C."/>
            <person name="Xu Q."/>
            <person name="Chen L.J."/>
            <person name="Yoshida K."/>
            <person name="Fujiwara S."/>
            <person name="Wang Z.W."/>
            <person name="Zhang Y.Q."/>
            <person name="Mitsuda N."/>
            <person name="Wang M."/>
            <person name="Liu G.H."/>
            <person name="Pecoraro L."/>
            <person name="Huang H.X."/>
            <person name="Xiao X.J."/>
            <person name="Lin M."/>
            <person name="Wu X.Y."/>
            <person name="Wu W.L."/>
            <person name="Chen Y.Y."/>
            <person name="Chang S.B."/>
            <person name="Sakamoto S."/>
            <person name="Ohme-Takagi M."/>
            <person name="Yagi M."/>
            <person name="Zeng S.J."/>
            <person name="Shen C.Y."/>
            <person name="Yeh C.M."/>
            <person name="Luo Y.B."/>
            <person name="Tsai W.C."/>
            <person name="Van de Peer Y."/>
            <person name="Liu Z.J."/>
        </authorList>
    </citation>
    <scope>NUCLEOTIDE SEQUENCE [LARGE SCALE GENOMIC DNA]</scope>
    <source>
        <tissue evidence="2">The whole plant</tissue>
    </source>
</reference>
<dbReference type="STRING" id="906689.A0A2I0WHX1"/>
<evidence type="ECO:0000259" key="1">
    <source>
        <dbReference type="Pfam" id="PF07651"/>
    </source>
</evidence>
<organism evidence="2 3">
    <name type="scientific">Dendrobium catenatum</name>
    <dbReference type="NCBI Taxonomy" id="906689"/>
    <lineage>
        <taxon>Eukaryota</taxon>
        <taxon>Viridiplantae</taxon>
        <taxon>Streptophyta</taxon>
        <taxon>Embryophyta</taxon>
        <taxon>Tracheophyta</taxon>
        <taxon>Spermatophyta</taxon>
        <taxon>Magnoliopsida</taxon>
        <taxon>Liliopsida</taxon>
        <taxon>Asparagales</taxon>
        <taxon>Orchidaceae</taxon>
        <taxon>Epidendroideae</taxon>
        <taxon>Malaxideae</taxon>
        <taxon>Dendrobiinae</taxon>
        <taxon>Dendrobium</taxon>
    </lineage>
</organism>
<dbReference type="GO" id="GO:0030136">
    <property type="term" value="C:clathrin-coated vesicle"/>
    <property type="evidence" value="ECO:0007669"/>
    <property type="project" value="InterPro"/>
</dbReference>
<evidence type="ECO:0000313" key="2">
    <source>
        <dbReference type="EMBL" id="PKU75256.1"/>
    </source>
</evidence>
<accession>A0A2I0WHX1</accession>
<dbReference type="InterPro" id="IPR011417">
    <property type="entry name" value="ANTH_dom"/>
</dbReference>
<dbReference type="GO" id="GO:0006900">
    <property type="term" value="P:vesicle budding from membrane"/>
    <property type="evidence" value="ECO:0007669"/>
    <property type="project" value="TreeGrafter"/>
</dbReference>
<dbReference type="GO" id="GO:0032050">
    <property type="term" value="F:clathrin heavy chain binding"/>
    <property type="evidence" value="ECO:0007669"/>
    <property type="project" value="TreeGrafter"/>
</dbReference>
<dbReference type="Gene3D" id="1.20.58.150">
    <property type="entry name" value="ANTH domain"/>
    <property type="match status" value="1"/>
</dbReference>
<dbReference type="AlphaFoldDB" id="A0A2I0WHX1"/>